<accession>A0ABV2AK60</accession>
<protein>
    <recommendedName>
        <fullName evidence="3">Adhesin domain-containing protein</fullName>
    </recommendedName>
</protein>
<dbReference type="EMBL" id="JBDODL010000352">
    <property type="protein sequence ID" value="MES1919642.1"/>
    <property type="molecule type" value="Genomic_DNA"/>
</dbReference>
<sequence length="504" mass="54655">TEKLKIGKNEKIVLSGETGEISSEKLLLNGEKGGKAGDILTTGDIKTSSGNIETGGNIVSLGYIKANTLRLGLSSEVPTNSGEISSNFISVSDGGSEKIKLHGHAAKISIEDSGEEKIVLDGKTGTIKLKDGKGQKTTLSVDNILEDTTVNDLTIEGKNSFFKIQEGNAGNEDYVYIDSKAPKLKMVNRQGFSDVNSVELNSMSKGSNSAEISADETFGKFIRAKSEMAFGISRENDKGYINMKGDESEIIMDPNDMSIKMIKKSKEIKLDVEKEASINIEDSKNSISFGAGNILLFENGNDTTVIEGGVVQLSFDVQNKVNGDKMAFLNEENILLRNRNRVVTMNSSVISIGNSDIGTETKFTGEGDITNGKTFIETREEKIDVFTEKFKLKFLGGKVSFSEGSQSFDTEEGYSASFGNNTMELTSGKIKFGNENKTMKYSVDNNNLNLSEEKGEININGAEGLFIKSLERKQAITANALEGIKVFKPDSESSHLKPKGIKVF</sequence>
<gene>
    <name evidence="1" type="ORF">MHBO_001438</name>
</gene>
<comment type="caution">
    <text evidence="1">The sequence shown here is derived from an EMBL/GenBank/DDBJ whole genome shotgun (WGS) entry which is preliminary data.</text>
</comment>
<evidence type="ECO:0000313" key="1">
    <source>
        <dbReference type="EMBL" id="MES1919642.1"/>
    </source>
</evidence>
<feature type="non-terminal residue" evidence="1">
    <location>
        <position position="1"/>
    </location>
</feature>
<proteinExistence type="predicted"/>
<organism evidence="1 2">
    <name type="scientific">Bonamia ostreae</name>
    <dbReference type="NCBI Taxonomy" id="126728"/>
    <lineage>
        <taxon>Eukaryota</taxon>
        <taxon>Sar</taxon>
        <taxon>Rhizaria</taxon>
        <taxon>Endomyxa</taxon>
        <taxon>Ascetosporea</taxon>
        <taxon>Haplosporida</taxon>
        <taxon>Bonamia</taxon>
    </lineage>
</organism>
<dbReference type="Proteomes" id="UP001439008">
    <property type="component" value="Unassembled WGS sequence"/>
</dbReference>
<reference evidence="1 2" key="1">
    <citation type="journal article" date="2024" name="BMC Biol.">
        <title>Comparative genomics of Ascetosporea gives new insight into the evolutionary basis for animal parasitism in Rhizaria.</title>
        <authorList>
            <person name="Hiltunen Thoren M."/>
            <person name="Onut-Brannstrom I."/>
            <person name="Alfjorden A."/>
            <person name="Peckova H."/>
            <person name="Swords F."/>
            <person name="Hooper C."/>
            <person name="Holzer A.S."/>
            <person name="Bass D."/>
            <person name="Burki F."/>
        </authorList>
    </citation>
    <scope>NUCLEOTIDE SEQUENCE [LARGE SCALE GENOMIC DNA]</scope>
    <source>
        <strain evidence="1">20-A016</strain>
    </source>
</reference>
<name>A0ABV2AK60_9EUKA</name>
<evidence type="ECO:0008006" key="3">
    <source>
        <dbReference type="Google" id="ProtNLM"/>
    </source>
</evidence>
<evidence type="ECO:0000313" key="2">
    <source>
        <dbReference type="Proteomes" id="UP001439008"/>
    </source>
</evidence>
<keyword evidence="2" id="KW-1185">Reference proteome</keyword>